<keyword evidence="2" id="KW-1185">Reference proteome</keyword>
<proteinExistence type="predicted"/>
<dbReference type="EMBL" id="CP070499">
    <property type="protein sequence ID" value="QSB13576.1"/>
    <property type="molecule type" value="Genomic_DNA"/>
</dbReference>
<evidence type="ECO:0000313" key="2">
    <source>
        <dbReference type="Proteomes" id="UP000662857"/>
    </source>
</evidence>
<reference evidence="1" key="1">
    <citation type="submission" date="2021-02" db="EMBL/GenBank/DDBJ databases">
        <title>Natrosporangium hydrolyticum gen. nov., sp. nov, a haloalkaliphilic actinobacterium from a soda solonchak soil.</title>
        <authorList>
            <person name="Sorokin D.Y."/>
            <person name="Khijniak T.V."/>
            <person name="Zakharycheva A.P."/>
            <person name="Boueva O.V."/>
            <person name="Ariskina E.V."/>
            <person name="Hahnke R.L."/>
            <person name="Bunk B."/>
            <person name="Sproer C."/>
            <person name="Schumann P."/>
            <person name="Evtushenko L.I."/>
            <person name="Kublanov I.V."/>
        </authorList>
    </citation>
    <scope>NUCLEOTIDE SEQUENCE</scope>
    <source>
        <strain evidence="1">DSM 106523</strain>
    </source>
</reference>
<dbReference type="RefSeq" id="WP_239675670.1">
    <property type="nucleotide sequence ID" value="NZ_CP070499.1"/>
</dbReference>
<gene>
    <name evidence="1" type="ORF">JQS43_18575</name>
</gene>
<accession>A0A895YGA8</accession>
<sequence length="177" mass="20291">MSDERAGVILRAAFPDVGSDDPVAYFGNQGDVFQALSFAWLFWPRLVELHGAVFIALNGDDEAEISARLRRPLADTDASWPPMAWSAAVDSYNWFEVEQLFLRWRGPREFVTDAEEELAETLVKTWRARLADGYPERRFAVTLTLANESAGLRIVVRQESPRLETPRSWDERRRFIS</sequence>
<dbReference type="KEGG" id="nhy:JQS43_18575"/>
<organism evidence="1 2">
    <name type="scientific">Natronosporangium hydrolyticum</name>
    <dbReference type="NCBI Taxonomy" id="2811111"/>
    <lineage>
        <taxon>Bacteria</taxon>
        <taxon>Bacillati</taxon>
        <taxon>Actinomycetota</taxon>
        <taxon>Actinomycetes</taxon>
        <taxon>Micromonosporales</taxon>
        <taxon>Micromonosporaceae</taxon>
        <taxon>Natronosporangium</taxon>
    </lineage>
</organism>
<name>A0A895YGA8_9ACTN</name>
<dbReference type="Proteomes" id="UP000662857">
    <property type="component" value="Chromosome"/>
</dbReference>
<evidence type="ECO:0000313" key="1">
    <source>
        <dbReference type="EMBL" id="QSB13576.1"/>
    </source>
</evidence>
<protein>
    <submittedName>
        <fullName evidence="1">Uncharacterized protein</fullName>
    </submittedName>
</protein>
<dbReference type="AlphaFoldDB" id="A0A895YGA8"/>